<keyword evidence="1" id="KW-1133">Transmembrane helix</keyword>
<keyword evidence="1" id="KW-0812">Transmembrane</keyword>
<dbReference type="EMBL" id="JAVHNR010000012">
    <property type="protein sequence ID" value="KAK6329926.1"/>
    <property type="molecule type" value="Genomic_DNA"/>
</dbReference>
<feature type="signal peptide" evidence="2">
    <location>
        <begin position="1"/>
        <end position="19"/>
    </location>
</feature>
<dbReference type="PRINTS" id="PR01217">
    <property type="entry name" value="PRICHEXTENSN"/>
</dbReference>
<organism evidence="3 4">
    <name type="scientific">Orbilia javanica</name>
    <dbReference type="NCBI Taxonomy" id="47235"/>
    <lineage>
        <taxon>Eukaryota</taxon>
        <taxon>Fungi</taxon>
        <taxon>Dikarya</taxon>
        <taxon>Ascomycota</taxon>
        <taxon>Pezizomycotina</taxon>
        <taxon>Orbiliomycetes</taxon>
        <taxon>Orbiliales</taxon>
        <taxon>Orbiliaceae</taxon>
        <taxon>Orbilia</taxon>
    </lineage>
</organism>
<sequence length="255" mass="27309">MKSTVVLFLGALMSVGAMAAPYGQESKSVEPVSTTSECETATWTPYDYNKSTVPYEPSNSVPYGQKTEVEPPTTGYYGLSSEPVETTLPTGYPYPYEPEEEEPTTTLTSILESTITVELSTYEPYGPETSSSKVGYWTTLTSTSCPPTPSSEGVPEYVPYTPTLTPAPYENTTPASLYEPETPSPEVYPTTPVYYPPGNEPTPTEYNPGNNTYPTSTPPYVPPPYAGSATSLVNNGGFVGMVAGLVGIVAVMFVL</sequence>
<proteinExistence type="predicted"/>
<dbReference type="AlphaFoldDB" id="A0AAN8MNC8"/>
<dbReference type="Proteomes" id="UP001313282">
    <property type="component" value="Unassembled WGS sequence"/>
</dbReference>
<evidence type="ECO:0000256" key="2">
    <source>
        <dbReference type="SAM" id="SignalP"/>
    </source>
</evidence>
<protein>
    <submittedName>
        <fullName evidence="3">Uncharacterized protein</fullName>
    </submittedName>
</protein>
<keyword evidence="4" id="KW-1185">Reference proteome</keyword>
<keyword evidence="1" id="KW-0472">Membrane</keyword>
<keyword evidence="2" id="KW-0732">Signal</keyword>
<name>A0AAN8MNC8_9PEZI</name>
<evidence type="ECO:0000313" key="3">
    <source>
        <dbReference type="EMBL" id="KAK6329926.1"/>
    </source>
</evidence>
<accession>A0AAN8MNC8</accession>
<reference evidence="3 4" key="1">
    <citation type="submission" date="2019-10" db="EMBL/GenBank/DDBJ databases">
        <authorList>
            <person name="Palmer J.M."/>
        </authorList>
    </citation>
    <scope>NUCLEOTIDE SEQUENCE [LARGE SCALE GENOMIC DNA]</scope>
    <source>
        <strain evidence="3 4">TWF718</strain>
    </source>
</reference>
<feature type="chain" id="PRO_5042865356" evidence="2">
    <location>
        <begin position="20"/>
        <end position="255"/>
    </location>
</feature>
<feature type="transmembrane region" description="Helical" evidence="1">
    <location>
        <begin position="236"/>
        <end position="254"/>
    </location>
</feature>
<evidence type="ECO:0000313" key="4">
    <source>
        <dbReference type="Proteomes" id="UP001313282"/>
    </source>
</evidence>
<evidence type="ECO:0000256" key="1">
    <source>
        <dbReference type="SAM" id="Phobius"/>
    </source>
</evidence>
<gene>
    <name evidence="3" type="ORF">TWF718_003353</name>
</gene>
<comment type="caution">
    <text evidence="3">The sequence shown here is derived from an EMBL/GenBank/DDBJ whole genome shotgun (WGS) entry which is preliminary data.</text>
</comment>